<evidence type="ECO:0000313" key="1">
    <source>
        <dbReference type="EMBL" id="PTW60182.1"/>
    </source>
</evidence>
<dbReference type="AlphaFoldDB" id="A0A2T5V8V0"/>
<dbReference type="OrthoDB" id="7824597at2"/>
<gene>
    <name evidence="1" type="ORF">C8N35_105185</name>
</gene>
<sequence length="262" mass="29341">MISTLLQYQIVTKNLDRSLTTVATDPVVKRQSAYYLENIGNVKSIDDFLEDDQLFDYAMKAFGLEDMDYAKAFMRKVLEEGTDKDDSFANQLADEKYATFAKTFNFARYGEATTSFDRTQQDVVDAYMRQTLEENEGSSNEGVRLALYFSRKASQIDSGMDLLADKAMAQVVYTALGLPDEFASADIDKQAAFIADRIDIEDFQDPEKTEKFLARFTAMYDMKNKTATATSPALQVITSANKTVAMDESLLASIQNLKLGGM</sequence>
<dbReference type="RefSeq" id="WP_107990463.1">
    <property type="nucleotide sequence ID" value="NZ_QAYG01000005.1"/>
</dbReference>
<protein>
    <submittedName>
        <fullName evidence="1">Uncharacterized protein DUF1217</fullName>
    </submittedName>
</protein>
<reference evidence="1 2" key="1">
    <citation type="submission" date="2018-04" db="EMBL/GenBank/DDBJ databases">
        <title>Genomic Encyclopedia of Archaeal and Bacterial Type Strains, Phase II (KMG-II): from individual species to whole genera.</title>
        <authorList>
            <person name="Goeker M."/>
        </authorList>
    </citation>
    <scope>NUCLEOTIDE SEQUENCE [LARGE SCALE GENOMIC DNA]</scope>
    <source>
        <strain evidence="1 2">DSM 23382</strain>
    </source>
</reference>
<name>A0A2T5V8V0_9HYPH</name>
<dbReference type="EMBL" id="QAYG01000005">
    <property type="protein sequence ID" value="PTW60182.1"/>
    <property type="molecule type" value="Genomic_DNA"/>
</dbReference>
<dbReference type="Gene3D" id="1.10.3700.10">
    <property type="entry name" value="AGR C 984p-like"/>
    <property type="match status" value="1"/>
</dbReference>
<dbReference type="InterPro" id="IPR023157">
    <property type="entry name" value="AGR-C-984p-like_sf"/>
</dbReference>
<keyword evidence="2" id="KW-1185">Reference proteome</keyword>
<proteinExistence type="predicted"/>
<evidence type="ECO:0000313" key="2">
    <source>
        <dbReference type="Proteomes" id="UP000244081"/>
    </source>
</evidence>
<comment type="caution">
    <text evidence="1">The sequence shown here is derived from an EMBL/GenBank/DDBJ whole genome shotgun (WGS) entry which is preliminary data.</text>
</comment>
<dbReference type="Proteomes" id="UP000244081">
    <property type="component" value="Unassembled WGS sequence"/>
</dbReference>
<dbReference type="Pfam" id="PF06748">
    <property type="entry name" value="DUF1217"/>
    <property type="match status" value="1"/>
</dbReference>
<dbReference type="SUPFAM" id="SSF158837">
    <property type="entry name" value="AGR C 984p-like"/>
    <property type="match status" value="1"/>
</dbReference>
<dbReference type="InterPro" id="IPR010626">
    <property type="entry name" value="DUF1217"/>
</dbReference>
<organism evidence="1 2">
    <name type="scientific">Breoghania corrubedonensis</name>
    <dbReference type="NCBI Taxonomy" id="665038"/>
    <lineage>
        <taxon>Bacteria</taxon>
        <taxon>Pseudomonadati</taxon>
        <taxon>Pseudomonadota</taxon>
        <taxon>Alphaproteobacteria</taxon>
        <taxon>Hyphomicrobiales</taxon>
        <taxon>Stappiaceae</taxon>
        <taxon>Breoghania</taxon>
    </lineage>
</organism>
<accession>A0A2T5V8V0</accession>